<proteinExistence type="predicted"/>
<sequence length="423" mass="49180">MSSSNHSSHRDSILMKLDEFKSFSETIDHKIKLKFKPIADPQEFQEKKEALGKANSKSVRTSGQPSSFLPGMLDLYGEIRTKNAQIEDLEKKLEAVHQERQKDKVAQEQVEALTEQVRSLKFKSRSQDFEITAYRKLVQDMEVELGNFEEREDEYLEKLESNEEDIQSKNGVVEAVEVVVQSLKEAASQLLSQDPEDPEEPKNASEAFTDNDSDLSLYVEVLESMEATIKELQGNLKREKTRSRNLQTQIHRQSRQEKRLTTSLKAKLVKKESQRVKLIKNLHVAEKKIQELRETRAFLKDSLDIATTDFEEQRKTLFDETQKRHNLENLLIRKVDEKDDFKQQVEAQKFQIEYLEGQLEEVQKEALKQLVMTAEKTEEERWANKFSMQLAELDRLGEVVAKAVESKKNQEKAAEQREAHLQR</sequence>
<protein>
    <submittedName>
        <fullName evidence="3">Uncharacterized protein</fullName>
    </submittedName>
</protein>
<name>A0A4U5MK03_STECR</name>
<dbReference type="AlphaFoldDB" id="A0A4U5MK03"/>
<feature type="region of interest" description="Disordered" evidence="2">
    <location>
        <begin position="44"/>
        <end position="66"/>
    </location>
</feature>
<feature type="coiled-coil region" evidence="1">
    <location>
        <begin position="72"/>
        <end position="165"/>
    </location>
</feature>
<reference evidence="3 4" key="1">
    <citation type="journal article" date="2015" name="Genome Biol.">
        <title>Comparative genomics of Steinernema reveals deeply conserved gene regulatory networks.</title>
        <authorList>
            <person name="Dillman A.R."/>
            <person name="Macchietto M."/>
            <person name="Porter C.F."/>
            <person name="Rogers A."/>
            <person name="Williams B."/>
            <person name="Antoshechkin I."/>
            <person name="Lee M.M."/>
            <person name="Goodwin Z."/>
            <person name="Lu X."/>
            <person name="Lewis E.E."/>
            <person name="Goodrich-Blair H."/>
            <person name="Stock S.P."/>
            <person name="Adams B.J."/>
            <person name="Sternberg P.W."/>
            <person name="Mortazavi A."/>
        </authorList>
    </citation>
    <scope>NUCLEOTIDE SEQUENCE [LARGE SCALE GENOMIC DNA]</scope>
    <source>
        <strain evidence="3 4">ALL</strain>
    </source>
</reference>
<feature type="compositionally biased region" description="Polar residues" evidence="2">
    <location>
        <begin position="55"/>
        <end position="66"/>
    </location>
</feature>
<feature type="region of interest" description="Disordered" evidence="2">
    <location>
        <begin position="190"/>
        <end position="209"/>
    </location>
</feature>
<dbReference type="Proteomes" id="UP000298663">
    <property type="component" value="Unassembled WGS sequence"/>
</dbReference>
<reference evidence="3 4" key="2">
    <citation type="journal article" date="2019" name="G3 (Bethesda)">
        <title>Hybrid Assembly of the Genome of the Entomopathogenic Nematode Steinernema carpocapsae Identifies the X-Chromosome.</title>
        <authorList>
            <person name="Serra L."/>
            <person name="Macchietto M."/>
            <person name="Macias-Munoz A."/>
            <person name="McGill C.J."/>
            <person name="Rodriguez I.M."/>
            <person name="Rodriguez B."/>
            <person name="Murad R."/>
            <person name="Mortazavi A."/>
        </authorList>
    </citation>
    <scope>NUCLEOTIDE SEQUENCE [LARGE SCALE GENOMIC DNA]</scope>
    <source>
        <strain evidence="3 4">ALL</strain>
    </source>
</reference>
<keyword evidence="1" id="KW-0175">Coiled coil</keyword>
<accession>A0A4U5MK03</accession>
<gene>
    <name evidence="3" type="ORF">L596_021837</name>
</gene>
<evidence type="ECO:0000256" key="2">
    <source>
        <dbReference type="SAM" id="MobiDB-lite"/>
    </source>
</evidence>
<comment type="caution">
    <text evidence="3">The sequence shown here is derived from an EMBL/GenBank/DDBJ whole genome shotgun (WGS) entry which is preliminary data.</text>
</comment>
<organism evidence="3 4">
    <name type="scientific">Steinernema carpocapsae</name>
    <name type="common">Entomopathogenic nematode</name>
    <dbReference type="NCBI Taxonomy" id="34508"/>
    <lineage>
        <taxon>Eukaryota</taxon>
        <taxon>Metazoa</taxon>
        <taxon>Ecdysozoa</taxon>
        <taxon>Nematoda</taxon>
        <taxon>Chromadorea</taxon>
        <taxon>Rhabditida</taxon>
        <taxon>Tylenchina</taxon>
        <taxon>Panagrolaimomorpha</taxon>
        <taxon>Strongyloidoidea</taxon>
        <taxon>Steinernematidae</taxon>
        <taxon>Steinernema</taxon>
    </lineage>
</organism>
<keyword evidence="4" id="KW-1185">Reference proteome</keyword>
<evidence type="ECO:0000256" key="1">
    <source>
        <dbReference type="SAM" id="Coils"/>
    </source>
</evidence>
<evidence type="ECO:0000313" key="4">
    <source>
        <dbReference type="Proteomes" id="UP000298663"/>
    </source>
</evidence>
<feature type="coiled-coil region" evidence="1">
    <location>
        <begin position="215"/>
        <end position="309"/>
    </location>
</feature>
<evidence type="ECO:0000313" key="3">
    <source>
        <dbReference type="EMBL" id="TKR69717.1"/>
    </source>
</evidence>
<dbReference type="EMBL" id="AZBU02000007">
    <property type="protein sequence ID" value="TKR69717.1"/>
    <property type="molecule type" value="Genomic_DNA"/>
</dbReference>